<dbReference type="Proteomes" id="UP000830768">
    <property type="component" value="Chromosome 1"/>
</dbReference>
<gene>
    <name evidence="1" type="ORF">LCI18_000436</name>
</gene>
<evidence type="ECO:0000313" key="2">
    <source>
        <dbReference type="Proteomes" id="UP000830768"/>
    </source>
</evidence>
<sequence length="212" mass="23951">MAEPTIQNILALPSPNFTVHNVFSHGARSRGNWQRILPRHVRQWDDFNLNNISSAYGDLLGQPAWVAMNGLYANRVARNISEMKDRFIEWLLKILESPVATGSRLLGRRLGSANVVHHSQGTAVPRVNNNYEPCLVFYLDTMPRTHIVVSSARLSSHWTSEDLKDQEPASLLPLWELATYAKESGTRYSFIMTDKEVVVVRFMADPSGRYGA</sequence>
<protein>
    <submittedName>
        <fullName evidence="1">Uncharacterized protein</fullName>
    </submittedName>
</protein>
<name>A0ACD3YKR0_FUSSC</name>
<evidence type="ECO:0000313" key="1">
    <source>
        <dbReference type="EMBL" id="UPK89501.1"/>
    </source>
</evidence>
<accession>A0ACD3YKR0</accession>
<proteinExistence type="predicted"/>
<keyword evidence="2" id="KW-1185">Reference proteome</keyword>
<reference evidence="1" key="1">
    <citation type="submission" date="2021-11" db="EMBL/GenBank/DDBJ databases">
        <title>Fusarium solani-melongenae Genome sequencing and assembly.</title>
        <authorList>
            <person name="Xie S."/>
            <person name="Huang L."/>
            <person name="Zhang X."/>
        </authorList>
    </citation>
    <scope>NUCLEOTIDE SEQUENCE</scope>
    <source>
        <strain evidence="1">CRI 24-3</strain>
    </source>
</reference>
<organism evidence="1 2">
    <name type="scientific">Fusarium solani subsp. cucurbitae</name>
    <name type="common">Neocosmosporum cucurbitae</name>
    <dbReference type="NCBI Taxonomy" id="2747967"/>
    <lineage>
        <taxon>Eukaryota</taxon>
        <taxon>Fungi</taxon>
        <taxon>Dikarya</taxon>
        <taxon>Ascomycota</taxon>
        <taxon>Pezizomycotina</taxon>
        <taxon>Sordariomycetes</taxon>
        <taxon>Hypocreomycetidae</taxon>
        <taxon>Hypocreales</taxon>
        <taxon>Nectriaceae</taxon>
        <taxon>Fusarium</taxon>
        <taxon>Fusarium solani species complex</taxon>
    </lineage>
</organism>
<dbReference type="EMBL" id="CP090030">
    <property type="protein sequence ID" value="UPK89501.1"/>
    <property type="molecule type" value="Genomic_DNA"/>
</dbReference>